<protein>
    <submittedName>
        <fullName evidence="1">Uncharacterized protein</fullName>
    </submittedName>
</protein>
<sequence length="32" mass="3733">MFLRCEQLQAQMVYGAFKDLANKSARDIQEDI</sequence>
<organism evidence="1">
    <name type="scientific">Arundo donax</name>
    <name type="common">Giant reed</name>
    <name type="synonym">Donax arundinaceus</name>
    <dbReference type="NCBI Taxonomy" id="35708"/>
    <lineage>
        <taxon>Eukaryota</taxon>
        <taxon>Viridiplantae</taxon>
        <taxon>Streptophyta</taxon>
        <taxon>Embryophyta</taxon>
        <taxon>Tracheophyta</taxon>
        <taxon>Spermatophyta</taxon>
        <taxon>Magnoliopsida</taxon>
        <taxon>Liliopsida</taxon>
        <taxon>Poales</taxon>
        <taxon>Poaceae</taxon>
        <taxon>PACMAD clade</taxon>
        <taxon>Arundinoideae</taxon>
        <taxon>Arundineae</taxon>
        <taxon>Arundo</taxon>
    </lineage>
</organism>
<proteinExistence type="predicted"/>
<name>A0A0A9AK97_ARUDO</name>
<reference evidence="1" key="2">
    <citation type="journal article" date="2015" name="Data Brief">
        <title>Shoot transcriptome of the giant reed, Arundo donax.</title>
        <authorList>
            <person name="Barrero R.A."/>
            <person name="Guerrero F.D."/>
            <person name="Moolhuijzen P."/>
            <person name="Goolsby J.A."/>
            <person name="Tidwell J."/>
            <person name="Bellgard S.E."/>
            <person name="Bellgard M.I."/>
        </authorList>
    </citation>
    <scope>NUCLEOTIDE SEQUENCE</scope>
    <source>
        <tissue evidence="1">Shoot tissue taken approximately 20 cm above the soil surface</tissue>
    </source>
</reference>
<dbReference type="EMBL" id="GBRH01247597">
    <property type="protein sequence ID" value="JAD50298.1"/>
    <property type="molecule type" value="Transcribed_RNA"/>
</dbReference>
<dbReference type="AlphaFoldDB" id="A0A0A9AK97"/>
<evidence type="ECO:0000313" key="1">
    <source>
        <dbReference type="EMBL" id="JAD50298.1"/>
    </source>
</evidence>
<reference evidence="1" key="1">
    <citation type="submission" date="2014-09" db="EMBL/GenBank/DDBJ databases">
        <authorList>
            <person name="Magalhaes I.L.F."/>
            <person name="Oliveira U."/>
            <person name="Santos F.R."/>
            <person name="Vidigal T.H.D.A."/>
            <person name="Brescovit A.D."/>
            <person name="Santos A.J."/>
        </authorList>
    </citation>
    <scope>NUCLEOTIDE SEQUENCE</scope>
    <source>
        <tissue evidence="1">Shoot tissue taken approximately 20 cm above the soil surface</tissue>
    </source>
</reference>
<accession>A0A0A9AK97</accession>